<evidence type="ECO:0000313" key="3">
    <source>
        <dbReference type="Proteomes" id="UP000812961"/>
    </source>
</evidence>
<accession>A0ABS7GA10</accession>
<keyword evidence="3" id="KW-1185">Reference proteome</keyword>
<evidence type="ECO:0000259" key="1">
    <source>
        <dbReference type="Pfam" id="PF01261"/>
    </source>
</evidence>
<evidence type="ECO:0000313" key="2">
    <source>
        <dbReference type="EMBL" id="MBW8684135.1"/>
    </source>
</evidence>
<feature type="domain" description="Xylose isomerase-like TIM barrel" evidence="1">
    <location>
        <begin position="57"/>
        <end position="285"/>
    </location>
</feature>
<dbReference type="EMBL" id="JAICCF010000001">
    <property type="protein sequence ID" value="MBW8684135.1"/>
    <property type="molecule type" value="Genomic_DNA"/>
</dbReference>
<dbReference type="InterPro" id="IPR006311">
    <property type="entry name" value="TAT_signal"/>
</dbReference>
<comment type="caution">
    <text evidence="2">The sequence shown here is derived from an EMBL/GenBank/DDBJ whole genome shotgun (WGS) entry which is preliminary data.</text>
</comment>
<sequence length="299" mass="33203">MAMTDKTNRRQFLGNAALLAGSMLLPDVLLAAVKKAPRYRIAVCDWMILKRQKLSAFQLTKDIGADGLEVDMGGLGNRPTFDSKLSDPAVRQQFLDASRDLNVAISSIAMSGFYAQSFAERPEYEKMVQDCIDTMVQMNVKVAFLPLGVQGDLVKQPELRPAIVQRLKTVAAHAEKAGVIIGVETALPAKEEVKLLDEVGSPAVKSYFNFSNALQAGRDLIQELKTLGAKRICQIHCTDTDGVWLQNNPRIDMKAVKKTLDKMRWSGWLVIERSRDANDPRNVKKNFSANTAYLKSVFQ</sequence>
<dbReference type="GO" id="GO:0016853">
    <property type="term" value="F:isomerase activity"/>
    <property type="evidence" value="ECO:0007669"/>
    <property type="project" value="UniProtKB-KW"/>
</dbReference>
<keyword evidence="2" id="KW-0413">Isomerase</keyword>
<dbReference type="PROSITE" id="PS51318">
    <property type="entry name" value="TAT"/>
    <property type="match status" value="1"/>
</dbReference>
<reference evidence="2 3" key="1">
    <citation type="submission" date="2021-08" db="EMBL/GenBank/DDBJ databases">
        <title>The genome sequence of Chitinophaga sp. B61.</title>
        <authorList>
            <person name="Zhang X."/>
        </authorList>
    </citation>
    <scope>NUCLEOTIDE SEQUENCE [LARGE SCALE GENOMIC DNA]</scope>
    <source>
        <strain evidence="2 3">B61</strain>
    </source>
</reference>
<dbReference type="Proteomes" id="UP000812961">
    <property type="component" value="Unassembled WGS sequence"/>
</dbReference>
<dbReference type="InterPro" id="IPR050312">
    <property type="entry name" value="IolE/XylAMocC-like"/>
</dbReference>
<gene>
    <name evidence="2" type="ORF">K1Y79_07275</name>
</gene>
<dbReference type="Pfam" id="PF01261">
    <property type="entry name" value="AP_endonuc_2"/>
    <property type="match status" value="1"/>
</dbReference>
<protein>
    <submittedName>
        <fullName evidence="2">Sugar phosphate isomerase/epimerase</fullName>
    </submittedName>
</protein>
<dbReference type="PANTHER" id="PTHR12110">
    <property type="entry name" value="HYDROXYPYRUVATE ISOMERASE"/>
    <property type="match status" value="1"/>
</dbReference>
<dbReference type="SUPFAM" id="SSF51658">
    <property type="entry name" value="Xylose isomerase-like"/>
    <property type="match status" value="1"/>
</dbReference>
<dbReference type="PANTHER" id="PTHR12110:SF53">
    <property type="entry name" value="BLR5974 PROTEIN"/>
    <property type="match status" value="1"/>
</dbReference>
<dbReference type="Gene3D" id="3.20.20.150">
    <property type="entry name" value="Divalent-metal-dependent TIM barrel enzymes"/>
    <property type="match status" value="1"/>
</dbReference>
<name>A0ABS7GA10_9BACT</name>
<dbReference type="InterPro" id="IPR013022">
    <property type="entry name" value="Xyl_isomerase-like_TIM-brl"/>
</dbReference>
<dbReference type="InterPro" id="IPR036237">
    <property type="entry name" value="Xyl_isomerase-like_sf"/>
</dbReference>
<proteinExistence type="predicted"/>
<organism evidence="2 3">
    <name type="scientific">Chitinophaga rhizophila</name>
    <dbReference type="NCBI Taxonomy" id="2866212"/>
    <lineage>
        <taxon>Bacteria</taxon>
        <taxon>Pseudomonadati</taxon>
        <taxon>Bacteroidota</taxon>
        <taxon>Chitinophagia</taxon>
        <taxon>Chitinophagales</taxon>
        <taxon>Chitinophagaceae</taxon>
        <taxon>Chitinophaga</taxon>
    </lineage>
</organism>